<name>A0ABS3HHG0_9ENTE</name>
<protein>
    <submittedName>
        <fullName evidence="10">ABC transporter ATP-binding protein</fullName>
    </submittedName>
</protein>
<evidence type="ECO:0000256" key="3">
    <source>
        <dbReference type="ARBA" id="ARBA00022741"/>
    </source>
</evidence>
<dbReference type="PANTHER" id="PTHR43394:SF1">
    <property type="entry name" value="ATP-BINDING CASSETTE SUB-FAMILY B MEMBER 10, MITOCHONDRIAL"/>
    <property type="match status" value="1"/>
</dbReference>
<dbReference type="PANTHER" id="PTHR43394">
    <property type="entry name" value="ATP-DEPENDENT PERMEASE MDL1, MITOCHONDRIAL"/>
    <property type="match status" value="1"/>
</dbReference>
<comment type="caution">
    <text evidence="10">The sequence shown here is derived from an EMBL/GenBank/DDBJ whole genome shotgun (WGS) entry which is preliminary data.</text>
</comment>
<evidence type="ECO:0000256" key="7">
    <source>
        <dbReference type="SAM" id="Phobius"/>
    </source>
</evidence>
<comment type="subcellular location">
    <subcellularLocation>
        <location evidence="1">Cell membrane</location>
        <topology evidence="1">Multi-pass membrane protein</topology>
    </subcellularLocation>
</comment>
<feature type="domain" description="ABC transporter" evidence="8">
    <location>
        <begin position="340"/>
        <end position="578"/>
    </location>
</feature>
<dbReference type="PROSITE" id="PS50893">
    <property type="entry name" value="ABC_TRANSPORTER_2"/>
    <property type="match status" value="1"/>
</dbReference>
<dbReference type="GO" id="GO:0005524">
    <property type="term" value="F:ATP binding"/>
    <property type="evidence" value="ECO:0007669"/>
    <property type="project" value="UniProtKB-KW"/>
</dbReference>
<dbReference type="Gene3D" id="1.20.1560.10">
    <property type="entry name" value="ABC transporter type 1, transmembrane domain"/>
    <property type="match status" value="1"/>
</dbReference>
<dbReference type="InterPro" id="IPR027417">
    <property type="entry name" value="P-loop_NTPase"/>
</dbReference>
<dbReference type="InterPro" id="IPR036640">
    <property type="entry name" value="ABC1_TM_sf"/>
</dbReference>
<dbReference type="CDD" id="cd18548">
    <property type="entry name" value="ABC_6TM_Tm287_like"/>
    <property type="match status" value="1"/>
</dbReference>
<dbReference type="SUPFAM" id="SSF90123">
    <property type="entry name" value="ABC transporter transmembrane region"/>
    <property type="match status" value="1"/>
</dbReference>
<dbReference type="InterPro" id="IPR003593">
    <property type="entry name" value="AAA+_ATPase"/>
</dbReference>
<organism evidence="10 11">
    <name type="scientific">Candidatus Enterococcus murrayae</name>
    <dbReference type="NCBI Taxonomy" id="2815321"/>
    <lineage>
        <taxon>Bacteria</taxon>
        <taxon>Bacillati</taxon>
        <taxon>Bacillota</taxon>
        <taxon>Bacilli</taxon>
        <taxon>Lactobacillales</taxon>
        <taxon>Enterococcaceae</taxon>
        <taxon>Enterococcus</taxon>
    </lineage>
</organism>
<keyword evidence="6 7" id="KW-0472">Membrane</keyword>
<dbReference type="InterPro" id="IPR039421">
    <property type="entry name" value="Type_1_exporter"/>
</dbReference>
<evidence type="ECO:0000313" key="10">
    <source>
        <dbReference type="EMBL" id="MBO0452892.1"/>
    </source>
</evidence>
<dbReference type="SUPFAM" id="SSF52540">
    <property type="entry name" value="P-loop containing nucleoside triphosphate hydrolases"/>
    <property type="match status" value="1"/>
</dbReference>
<dbReference type="PROSITE" id="PS50929">
    <property type="entry name" value="ABC_TM1F"/>
    <property type="match status" value="1"/>
</dbReference>
<reference evidence="10 11" key="1">
    <citation type="submission" date="2021-03" db="EMBL/GenBank/DDBJ databases">
        <title>Enterococcal diversity collection.</title>
        <authorList>
            <person name="Gilmore M.S."/>
            <person name="Schwartzman J."/>
            <person name="Van Tyne D."/>
            <person name="Martin M."/>
            <person name="Earl A.M."/>
            <person name="Manson A.L."/>
            <person name="Straub T."/>
            <person name="Salamzade R."/>
            <person name="Saavedra J."/>
            <person name="Lebreton F."/>
            <person name="Prichula J."/>
            <person name="Schaufler K."/>
            <person name="Gaca A."/>
            <person name="Sgardioli B."/>
            <person name="Wagenaar J."/>
            <person name="Strong T."/>
        </authorList>
    </citation>
    <scope>NUCLEOTIDE SEQUENCE [LARGE SCALE GENOMIC DNA]</scope>
    <source>
        <strain evidence="10 11">MJM16</strain>
    </source>
</reference>
<dbReference type="Pfam" id="PF00664">
    <property type="entry name" value="ABC_membrane"/>
    <property type="match status" value="1"/>
</dbReference>
<dbReference type="Gene3D" id="3.40.50.300">
    <property type="entry name" value="P-loop containing nucleotide triphosphate hydrolases"/>
    <property type="match status" value="1"/>
</dbReference>
<dbReference type="InterPro" id="IPR017871">
    <property type="entry name" value="ABC_transporter-like_CS"/>
</dbReference>
<dbReference type="RefSeq" id="WP_207108666.1">
    <property type="nucleotide sequence ID" value="NZ_JAFLVR010000026.1"/>
</dbReference>
<evidence type="ECO:0000259" key="9">
    <source>
        <dbReference type="PROSITE" id="PS50929"/>
    </source>
</evidence>
<evidence type="ECO:0000313" key="11">
    <source>
        <dbReference type="Proteomes" id="UP000664495"/>
    </source>
</evidence>
<keyword evidence="3" id="KW-0547">Nucleotide-binding</keyword>
<gene>
    <name evidence="10" type="ORF">JZO85_11460</name>
</gene>
<feature type="domain" description="ABC transmembrane type-1" evidence="9">
    <location>
        <begin position="17"/>
        <end position="305"/>
    </location>
</feature>
<accession>A0ABS3HHG0</accession>
<dbReference type="SMART" id="SM00382">
    <property type="entry name" value="AAA"/>
    <property type="match status" value="1"/>
</dbReference>
<feature type="transmembrane region" description="Helical" evidence="7">
    <location>
        <begin position="128"/>
        <end position="148"/>
    </location>
</feature>
<evidence type="ECO:0000256" key="1">
    <source>
        <dbReference type="ARBA" id="ARBA00004651"/>
    </source>
</evidence>
<feature type="transmembrane region" description="Helical" evidence="7">
    <location>
        <begin position="154"/>
        <end position="179"/>
    </location>
</feature>
<dbReference type="EMBL" id="JAFLVR010000026">
    <property type="protein sequence ID" value="MBO0452892.1"/>
    <property type="molecule type" value="Genomic_DNA"/>
</dbReference>
<dbReference type="InterPro" id="IPR003439">
    <property type="entry name" value="ABC_transporter-like_ATP-bd"/>
</dbReference>
<keyword evidence="5 7" id="KW-1133">Transmembrane helix</keyword>
<feature type="transmembrane region" description="Helical" evidence="7">
    <location>
        <begin position="285"/>
        <end position="303"/>
    </location>
</feature>
<dbReference type="Proteomes" id="UP000664495">
    <property type="component" value="Unassembled WGS sequence"/>
</dbReference>
<evidence type="ECO:0000256" key="4">
    <source>
        <dbReference type="ARBA" id="ARBA00022840"/>
    </source>
</evidence>
<evidence type="ECO:0000256" key="5">
    <source>
        <dbReference type="ARBA" id="ARBA00022989"/>
    </source>
</evidence>
<keyword evidence="4 10" id="KW-0067">ATP-binding</keyword>
<evidence type="ECO:0000259" key="8">
    <source>
        <dbReference type="PROSITE" id="PS50893"/>
    </source>
</evidence>
<dbReference type="Pfam" id="PF00005">
    <property type="entry name" value="ABC_tran"/>
    <property type="match status" value="1"/>
</dbReference>
<dbReference type="InterPro" id="IPR011527">
    <property type="entry name" value="ABC1_TM_dom"/>
</dbReference>
<feature type="transmembrane region" description="Helical" evidence="7">
    <location>
        <begin position="60"/>
        <end position="84"/>
    </location>
</feature>
<evidence type="ECO:0000256" key="6">
    <source>
        <dbReference type="ARBA" id="ARBA00023136"/>
    </source>
</evidence>
<feature type="transmembrane region" description="Helical" evidence="7">
    <location>
        <begin position="245"/>
        <end position="265"/>
    </location>
</feature>
<evidence type="ECO:0000256" key="2">
    <source>
        <dbReference type="ARBA" id="ARBA00022692"/>
    </source>
</evidence>
<dbReference type="PROSITE" id="PS00211">
    <property type="entry name" value="ABC_TRANSPORTER_1"/>
    <property type="match status" value="1"/>
</dbReference>
<sequence length="588" mass="65293">MIQLIKRTNLNERLLALTSVLFILGQVWMDLKVPDYMSQITKLLQTPNTTINEVLTPGGWMVLLSLLSFVFSSIVGLFAAKIAASLTCRLRQNMFSKVMDYSTHEIQQFSIPSLTTRTTNDLTQIQQIVAMGLQLMIKGPITAVWAVLKISGKSWQWTTTTGVAVLILLILLSVILTLVQPKFRKVQQLTDQVNSLTRENLTGLRVVRAYNAEGYQEEKFAAANQELTSTNLFAGRVMALMSPSMSLISSGLTLAVYWIGAYMIQQAQGMVKLSLFSDMIVFSSYAMQVVMSFVLMSMIFMILPRATVSAKRINEVLDKEASVVFPEEGEKLQTNIKGTVEFDHVSFHYPDASEPVIHDITFKAEQGDTIAFIGSTGSGKSTILNLIPRFYEASEGTITIDGQPIHTYSHVNLNDIVGYIPQKPVLFSGTIQSNLDFGSSSNTPLNGEKIQEALSIAQASDFVNKKAEKLKSHVAQNGNNFSGGQKQRLAIARVIARRPEILLFDDSFSALDYQTDKKLRQVLKEKLADTTKLIVAQRISTIMDADQIIVLDEGHIVGQGTHEELLERNAIYQEIAYSQLSKEELING</sequence>
<keyword evidence="11" id="KW-1185">Reference proteome</keyword>
<proteinExistence type="predicted"/>
<keyword evidence="2 7" id="KW-0812">Transmembrane</keyword>